<dbReference type="InterPro" id="IPR012480">
    <property type="entry name" value="Hepar_II_III_C"/>
</dbReference>
<dbReference type="PANTHER" id="PTHR38045:SF1">
    <property type="entry name" value="HEPARINASE II_III-LIKE PROTEIN"/>
    <property type="match status" value="1"/>
</dbReference>
<evidence type="ECO:0000259" key="3">
    <source>
        <dbReference type="Pfam" id="PF07940"/>
    </source>
</evidence>
<evidence type="ECO:0000313" key="5">
    <source>
        <dbReference type="Proteomes" id="UP000504882"/>
    </source>
</evidence>
<dbReference type="Proteomes" id="UP000504882">
    <property type="component" value="Unassembled WGS sequence"/>
</dbReference>
<protein>
    <recommendedName>
        <fullName evidence="3">Heparinase II/III-like C-terminal domain-containing protein</fullName>
    </recommendedName>
</protein>
<reference evidence="4 5" key="1">
    <citation type="submission" date="2019-03" db="EMBL/GenBank/DDBJ databases">
        <title>Genomic features of bacteria from cold environments.</title>
        <authorList>
            <person name="Shen L."/>
        </authorList>
    </citation>
    <scope>NUCLEOTIDE SEQUENCE [LARGE SCALE GENOMIC DNA]</scope>
    <source>
        <strain evidence="5">T3246-1</strain>
    </source>
</reference>
<dbReference type="Pfam" id="PF07940">
    <property type="entry name" value="Hepar_II_III_C"/>
    <property type="match status" value="1"/>
</dbReference>
<dbReference type="PANTHER" id="PTHR38045">
    <property type="entry name" value="CHROMOSOME 1, WHOLE GENOME SHOTGUN SEQUENCE"/>
    <property type="match status" value="1"/>
</dbReference>
<evidence type="ECO:0000256" key="2">
    <source>
        <dbReference type="SAM" id="MobiDB-lite"/>
    </source>
</evidence>
<gene>
    <name evidence="4" type="ORF">EXU48_19810</name>
</gene>
<evidence type="ECO:0000256" key="1">
    <source>
        <dbReference type="ARBA" id="ARBA00004196"/>
    </source>
</evidence>
<sequence length="654" mass="70620">MAKHLLFGTSYSRRTALKVAAAASAGVASGPQAQAWTHGSGPSRTDDSHPRLLARPSDFDAVASRVVTDEVSQGWFSTLEELGTELLAVPTPTFPNGASLLNTARTAVNRIYTLALLEQLAADPSYAQRARAEIAAIAEFPQWSRTNPPKLADDFLSVAEMTHAMAIGYDWLFHTMSDDERADAREAIIEKGLRTALNAYREDSIYTGSPNNVGIVTNAGFGVGALAIEPESPLIARDILRRSLHCIRPAVQQLSPDGSSPEGGYWGYVIRYLGIYLAALESSGVRDNGISQTVGLSETGNYAIYLTGPAGQFFNYSDSDPTSQQPPELLWLSERYSNPVYTWWGSRSRSTSTLYLPRYLLWYDPSKDVGPLESDLPLDIHFASVEVATFRSAWEDPDALFAGFKAGDNASSHGDLDQGTFVIDANGRRWATELGKDSYGLSGYFDYGGGRRWNYYRKRAEGQNTLVINPTSAPDQLPNASCHISRYESSAAGGYAIADLTGAVPGDAVTSWQRGVAMVDQRRRTLVQDEVTPNGHITAWWFMHTTAQVAVSEDGRSASLTMADEDGGNPATLLVQMVSAPPDSAFTVRAATPLPTSPTPQGQSANAGVSKLTIELAADDAFTLAVLFSPITEPANPDLTTPSVVALHDWSTDM</sequence>
<comment type="subcellular location">
    <subcellularLocation>
        <location evidence="1">Cell envelope</location>
    </subcellularLocation>
</comment>
<keyword evidence="5" id="KW-1185">Reference proteome</keyword>
<organism evidence="4 5">
    <name type="scientific">Occultella glacieicola</name>
    <dbReference type="NCBI Taxonomy" id="2518684"/>
    <lineage>
        <taxon>Bacteria</taxon>
        <taxon>Bacillati</taxon>
        <taxon>Actinomycetota</taxon>
        <taxon>Actinomycetes</taxon>
        <taxon>Micrococcales</taxon>
        <taxon>Ruaniaceae</taxon>
        <taxon>Occultella</taxon>
    </lineage>
</organism>
<dbReference type="EMBL" id="SMNA01000011">
    <property type="protein sequence ID" value="TDE89671.1"/>
    <property type="molecule type" value="Genomic_DNA"/>
</dbReference>
<dbReference type="InterPro" id="IPR006311">
    <property type="entry name" value="TAT_signal"/>
</dbReference>
<accession>A0ABY2DYV6</accession>
<dbReference type="Gene3D" id="1.50.10.100">
    <property type="entry name" value="Chondroitin AC/alginate lyase"/>
    <property type="match status" value="1"/>
</dbReference>
<dbReference type="InterPro" id="IPR008929">
    <property type="entry name" value="Chondroitin_lyas"/>
</dbReference>
<proteinExistence type="predicted"/>
<feature type="region of interest" description="Disordered" evidence="2">
    <location>
        <begin position="31"/>
        <end position="50"/>
    </location>
</feature>
<evidence type="ECO:0000313" key="4">
    <source>
        <dbReference type="EMBL" id="TDE89671.1"/>
    </source>
</evidence>
<comment type="caution">
    <text evidence="4">The sequence shown here is derived from an EMBL/GenBank/DDBJ whole genome shotgun (WGS) entry which is preliminary data.</text>
</comment>
<dbReference type="PROSITE" id="PS51318">
    <property type="entry name" value="TAT"/>
    <property type="match status" value="1"/>
</dbReference>
<dbReference type="SUPFAM" id="SSF48230">
    <property type="entry name" value="Chondroitin AC/alginate lyase"/>
    <property type="match status" value="1"/>
</dbReference>
<dbReference type="Gene3D" id="2.70.98.70">
    <property type="match status" value="1"/>
</dbReference>
<name>A0ABY2DYV6_9MICO</name>
<feature type="domain" description="Heparinase II/III-like C-terminal" evidence="3">
    <location>
        <begin position="403"/>
        <end position="571"/>
    </location>
</feature>